<dbReference type="CDD" id="cd10923">
    <property type="entry name" value="CE4_COG5298"/>
    <property type="match status" value="1"/>
</dbReference>
<feature type="transmembrane region" description="Helical" evidence="1">
    <location>
        <begin position="549"/>
        <end position="569"/>
    </location>
</feature>
<dbReference type="Proteomes" id="UP001597041">
    <property type="component" value="Unassembled WGS sequence"/>
</dbReference>
<organism evidence="3 4">
    <name type="scientific">Oceanobacillus locisalsi</name>
    <dbReference type="NCBI Taxonomy" id="546107"/>
    <lineage>
        <taxon>Bacteria</taxon>
        <taxon>Bacillati</taxon>
        <taxon>Bacillota</taxon>
        <taxon>Bacilli</taxon>
        <taxon>Bacillales</taxon>
        <taxon>Bacillaceae</taxon>
        <taxon>Oceanobacillus</taxon>
    </lineage>
</organism>
<dbReference type="RefSeq" id="WP_379590279.1">
    <property type="nucleotide sequence ID" value="NZ_JBHTKK010000001.1"/>
</dbReference>
<evidence type="ECO:0000313" key="4">
    <source>
        <dbReference type="Proteomes" id="UP001597041"/>
    </source>
</evidence>
<feature type="signal peptide" evidence="2">
    <location>
        <begin position="1"/>
        <end position="24"/>
    </location>
</feature>
<feature type="chain" id="PRO_5047344203" evidence="2">
    <location>
        <begin position="25"/>
        <end position="587"/>
    </location>
</feature>
<accession>A0ABW3NES8</accession>
<name>A0ABW3NES8_9BACI</name>
<keyword evidence="1" id="KW-0812">Transmembrane</keyword>
<keyword evidence="2" id="KW-0732">Signal</keyword>
<dbReference type="Pfam" id="PF10096">
    <property type="entry name" value="DUF2334"/>
    <property type="match status" value="1"/>
</dbReference>
<evidence type="ECO:0000313" key="3">
    <source>
        <dbReference type="EMBL" id="MFD1064811.1"/>
    </source>
</evidence>
<evidence type="ECO:0000256" key="1">
    <source>
        <dbReference type="SAM" id="Phobius"/>
    </source>
</evidence>
<keyword evidence="4" id="KW-1185">Reference proteome</keyword>
<dbReference type="SUPFAM" id="SSF88713">
    <property type="entry name" value="Glycoside hydrolase/deacetylase"/>
    <property type="match status" value="1"/>
</dbReference>
<dbReference type="InterPro" id="IPR018763">
    <property type="entry name" value="DUF2334"/>
</dbReference>
<comment type="caution">
    <text evidence="3">The sequence shown here is derived from an EMBL/GenBank/DDBJ whole genome shotgun (WGS) entry which is preliminary data.</text>
</comment>
<gene>
    <name evidence="3" type="ORF">ACFQ19_02125</name>
</gene>
<keyword evidence="1" id="KW-1133">Transmembrane helix</keyword>
<protein>
    <submittedName>
        <fullName evidence="3">DUF2334 domain-containing protein</fullName>
    </submittedName>
</protein>
<evidence type="ECO:0000256" key="2">
    <source>
        <dbReference type="SAM" id="SignalP"/>
    </source>
</evidence>
<sequence>MKMKFLLYTVFFISFLLIHNESNAKAIEADIEKIHPDIHILVIFSSNDGNIDENQRILDMALGHFSENITFVNSENMEESDLSGITHLVYYGETEEDLPNDIPDLVSSFDGPTMAIGHNVEQLGDHFSFVETGESTEQTINEIAYMDDEEKTREIEPEYIIDAKLDDDAEVLAQGSGNQGEFPLIAHRDDKYYVATDTLLPPYSVYFSQALNTMFHTDPSNETPAYLRLEDVHPLVDPESLMAIAEELKERDIPYMIAVIPVYTDPETGKEYRFEDMPEVLEVLKYMQENGGSVVLHGYTHQFRQSETGEGFEFWDVENEMPIYHGPEEEAVKVSEDDFESREAYEAYMEENKNFEREYIEDRLTKGVQELANYGIFPLAFEAPHYTMSQNGYAVTSEYFSTYVGQAQLSDEEWEIMNTTPYASKPDFLNGMLLLPETIGFVQPELDDPVENMMEAADLYQVTDGGMIGSFYHPYLGEEGFIELVDEMENIPNLEWIDLKEIDNTVEVENVTIVSSNGEIDANVDHLGLMTTSFNYTAYHIKEFFKNTAWVIAWAGAFTVILLICFTVVQKTKEKREDREERKVSNG</sequence>
<dbReference type="EMBL" id="JBHTKK010000001">
    <property type="protein sequence ID" value="MFD1064811.1"/>
    <property type="molecule type" value="Genomic_DNA"/>
</dbReference>
<dbReference type="InterPro" id="IPR011330">
    <property type="entry name" value="Glyco_hydro/deAcase_b/a-brl"/>
</dbReference>
<reference evidence="4" key="1">
    <citation type="journal article" date="2019" name="Int. J. Syst. Evol. Microbiol.">
        <title>The Global Catalogue of Microorganisms (GCM) 10K type strain sequencing project: providing services to taxonomists for standard genome sequencing and annotation.</title>
        <authorList>
            <consortium name="The Broad Institute Genomics Platform"/>
            <consortium name="The Broad Institute Genome Sequencing Center for Infectious Disease"/>
            <person name="Wu L."/>
            <person name="Ma J."/>
        </authorList>
    </citation>
    <scope>NUCLEOTIDE SEQUENCE [LARGE SCALE GENOMIC DNA]</scope>
    <source>
        <strain evidence="4">CCUG 56608</strain>
    </source>
</reference>
<keyword evidence="1" id="KW-0472">Membrane</keyword>
<proteinExistence type="predicted"/>